<evidence type="ECO:0000313" key="2">
    <source>
        <dbReference type="Proteomes" id="UP000305451"/>
    </source>
</evidence>
<reference evidence="1 2" key="1">
    <citation type="journal article" date="2013" name="Int. J. Syst. Evol. Microbiol.">
        <title>Marinicauda pacifica gen. nov., sp. nov., a prosthecate alphaproteobacterium of the family Hyphomonadaceae isolated from deep seawater.</title>
        <authorList>
            <person name="Zhang X.Y."/>
            <person name="Li G.W."/>
            <person name="Wang C.S."/>
            <person name="Zhang Y.J."/>
            <person name="Xu X.W."/>
            <person name="Li H."/>
            <person name="Liu A."/>
            <person name="Liu C."/>
            <person name="Xie B.B."/>
            <person name="Qin Q.L."/>
            <person name="Xu Z."/>
            <person name="Chen X.L."/>
            <person name="Zhou B.C."/>
            <person name="Zhang Y.Z."/>
        </authorList>
    </citation>
    <scope>NUCLEOTIDE SEQUENCE [LARGE SCALE GENOMIC DNA]</scope>
    <source>
        <strain evidence="1 2">P-1 km-3</strain>
    </source>
</reference>
<protein>
    <submittedName>
        <fullName evidence="1">Uncharacterized protein</fullName>
    </submittedName>
</protein>
<gene>
    <name evidence="1" type="ORF">E5162_13340</name>
</gene>
<dbReference type="EMBL" id="SRXV01000004">
    <property type="protein sequence ID" value="TGY91853.1"/>
    <property type="molecule type" value="Genomic_DNA"/>
</dbReference>
<name>A0A4S2H864_9PROT</name>
<dbReference type="Proteomes" id="UP000305451">
    <property type="component" value="Unassembled WGS sequence"/>
</dbReference>
<dbReference type="RefSeq" id="WP_135945775.1">
    <property type="nucleotide sequence ID" value="NZ_BMEI01000004.1"/>
</dbReference>
<proteinExistence type="predicted"/>
<sequence>MADPLGDIGNLQRDPDAAVDYLTELLDSAAILALAVDLPSSSAFLTACAKLVHQEHVTPAGVVETGDEV</sequence>
<dbReference type="AlphaFoldDB" id="A0A4S2H864"/>
<keyword evidence="2" id="KW-1185">Reference proteome</keyword>
<comment type="caution">
    <text evidence="1">The sequence shown here is derived from an EMBL/GenBank/DDBJ whole genome shotgun (WGS) entry which is preliminary data.</text>
</comment>
<organism evidence="1 2">
    <name type="scientific">Marinicauda pacifica</name>
    <dbReference type="NCBI Taxonomy" id="1133559"/>
    <lineage>
        <taxon>Bacteria</taxon>
        <taxon>Pseudomonadati</taxon>
        <taxon>Pseudomonadota</taxon>
        <taxon>Alphaproteobacteria</taxon>
        <taxon>Maricaulales</taxon>
        <taxon>Maricaulaceae</taxon>
        <taxon>Marinicauda</taxon>
    </lineage>
</organism>
<evidence type="ECO:0000313" key="1">
    <source>
        <dbReference type="EMBL" id="TGY91853.1"/>
    </source>
</evidence>
<accession>A0A4S2H864</accession>